<evidence type="ECO:0000313" key="3">
    <source>
        <dbReference type="Proteomes" id="UP000017837"/>
    </source>
</evidence>
<dbReference type="PANTHER" id="PTHR30399:SF1">
    <property type="entry name" value="UTP PYROPHOSPHATASE"/>
    <property type="match status" value="1"/>
</dbReference>
<dbReference type="EMBL" id="AWGB01000008">
    <property type="protein sequence ID" value="ESQ93381.1"/>
    <property type="molecule type" value="Genomic_DNA"/>
</dbReference>
<dbReference type="Proteomes" id="UP000017837">
    <property type="component" value="Unassembled WGS sequence"/>
</dbReference>
<dbReference type="PANTHER" id="PTHR30399">
    <property type="entry name" value="UNCHARACTERIZED PROTEIN YGJP"/>
    <property type="match status" value="1"/>
</dbReference>
<dbReference type="AlphaFoldDB" id="V4PYB1"/>
<dbReference type="STRING" id="1121022.GCA_000376105_00883"/>
<dbReference type="Gene3D" id="3.30.2010.10">
    <property type="entry name" value="Metalloproteases ('zincins'), catalytic domain"/>
    <property type="match status" value="1"/>
</dbReference>
<proteinExistence type="predicted"/>
<sequence length="250" mass="28420">MIASLKALLRPSEPAYTAGQAIDFGDYILRLKVNARARRISLRLDAKTGEAVVTAPRPKHLKDAVAFAKSRHDWIIEHRRAQPQAERFTPGMTIQIRGHSVVLAEKAGVITARPLQGEDGSWQLVTSGDATLFARRIERYLRQQALKALQTETDRYAAMLDVSGVKISLFDAKGRWGSCTPSRKTIRYSWRVILAPQQVLEYLVAHECAHLRHPDHSERFWNEVTAMFGDYKPARKWLKTEGHTLFRYSS</sequence>
<gene>
    <name evidence="2" type="ORF">ABENE_05630</name>
</gene>
<comment type="caution">
    <text evidence="2">The sequence shown here is derived from an EMBL/GenBank/DDBJ whole genome shotgun (WGS) entry which is preliminary data.</text>
</comment>
<dbReference type="PATRIC" id="fig|1121022.4.peg.1120"/>
<dbReference type="eggNOG" id="COG1451">
    <property type="taxonomic scope" value="Bacteria"/>
</dbReference>
<dbReference type="Pfam" id="PF01863">
    <property type="entry name" value="YgjP-like"/>
    <property type="match status" value="1"/>
</dbReference>
<dbReference type="CDD" id="cd07344">
    <property type="entry name" value="M48_yhfN_like"/>
    <property type="match status" value="1"/>
</dbReference>
<protein>
    <recommendedName>
        <fullName evidence="1">YgjP-like metallopeptidase domain-containing protein</fullName>
    </recommendedName>
</protein>
<reference evidence="2 3" key="1">
    <citation type="journal article" date="2014" name="Nature">
        <title>Sequential evolution of bacterial morphology by co-option of a developmental regulator.</title>
        <authorList>
            <person name="Jiang C."/>
            <person name="Brown P.J."/>
            <person name="Ducret A."/>
            <person name="Brun Y.V."/>
        </authorList>
    </citation>
    <scope>NUCLEOTIDE SEQUENCE [LARGE SCALE GENOMIC DNA]</scope>
    <source>
        <strain evidence="2 3">DSM 16100</strain>
    </source>
</reference>
<dbReference type="OrthoDB" id="9795402at2"/>
<name>V4PYB1_9CAUL</name>
<keyword evidence="3" id="KW-1185">Reference proteome</keyword>
<evidence type="ECO:0000313" key="2">
    <source>
        <dbReference type="EMBL" id="ESQ93381.1"/>
    </source>
</evidence>
<accession>V4PYB1</accession>
<dbReference type="InterPro" id="IPR053136">
    <property type="entry name" value="UTP_pyrophosphatase-like"/>
</dbReference>
<organism evidence="2 3">
    <name type="scientific">Asticcacaulis benevestitus DSM 16100 = ATCC BAA-896</name>
    <dbReference type="NCBI Taxonomy" id="1121022"/>
    <lineage>
        <taxon>Bacteria</taxon>
        <taxon>Pseudomonadati</taxon>
        <taxon>Pseudomonadota</taxon>
        <taxon>Alphaproteobacteria</taxon>
        <taxon>Caulobacterales</taxon>
        <taxon>Caulobacteraceae</taxon>
        <taxon>Asticcacaulis</taxon>
    </lineage>
</organism>
<dbReference type="RefSeq" id="WP_018080550.1">
    <property type="nucleotide sequence ID" value="NZ_AQWM01000002.1"/>
</dbReference>
<evidence type="ECO:0000259" key="1">
    <source>
        <dbReference type="Pfam" id="PF01863"/>
    </source>
</evidence>
<feature type="domain" description="YgjP-like metallopeptidase" evidence="1">
    <location>
        <begin position="40"/>
        <end position="240"/>
    </location>
</feature>
<dbReference type="InterPro" id="IPR002725">
    <property type="entry name" value="YgjP-like_metallopeptidase"/>
</dbReference>